<comment type="caution">
    <text evidence="1">The sequence shown here is derived from an EMBL/GenBank/DDBJ whole genome shotgun (WGS) entry which is preliminary data.</text>
</comment>
<proteinExistence type="predicted"/>
<keyword evidence="2" id="KW-1185">Reference proteome</keyword>
<organism evidence="1 2">
    <name type="scientific">Colletotrichum costaricense</name>
    <dbReference type="NCBI Taxonomy" id="1209916"/>
    <lineage>
        <taxon>Eukaryota</taxon>
        <taxon>Fungi</taxon>
        <taxon>Dikarya</taxon>
        <taxon>Ascomycota</taxon>
        <taxon>Pezizomycotina</taxon>
        <taxon>Sordariomycetes</taxon>
        <taxon>Hypocreomycetidae</taxon>
        <taxon>Glomerellales</taxon>
        <taxon>Glomerellaceae</taxon>
        <taxon>Colletotrichum</taxon>
        <taxon>Colletotrichum acutatum species complex</taxon>
    </lineage>
</organism>
<reference evidence="1 2" key="1">
    <citation type="submission" date="2016-10" db="EMBL/GenBank/DDBJ databases">
        <title>The genome sequence of Colletotrichum fioriniae PJ7.</title>
        <authorList>
            <person name="Baroncelli R."/>
        </authorList>
    </citation>
    <scope>NUCLEOTIDE SEQUENCE [LARGE SCALE GENOMIC DNA]</scope>
    <source>
        <strain evidence="1 2">IMI 309622</strain>
    </source>
</reference>
<protein>
    <submittedName>
        <fullName evidence="1">Uncharacterized protein</fullName>
    </submittedName>
</protein>
<evidence type="ECO:0000313" key="1">
    <source>
        <dbReference type="EMBL" id="KAK1517878.1"/>
    </source>
</evidence>
<dbReference type="AlphaFoldDB" id="A0AAI9YPI6"/>
<name>A0AAI9YPI6_9PEZI</name>
<dbReference type="Proteomes" id="UP001240678">
    <property type="component" value="Unassembled WGS sequence"/>
</dbReference>
<accession>A0AAI9YPI6</accession>
<evidence type="ECO:0000313" key="2">
    <source>
        <dbReference type="Proteomes" id="UP001240678"/>
    </source>
</evidence>
<sequence length="28" mass="3170">MCSGHTVRLLYVTAARKDAKNLGRPKPW</sequence>
<dbReference type="EMBL" id="MOOE01000014">
    <property type="protein sequence ID" value="KAK1517878.1"/>
    <property type="molecule type" value="Genomic_DNA"/>
</dbReference>
<gene>
    <name evidence="1" type="ORF">CCOS01_12135</name>
</gene>